<evidence type="ECO:0000256" key="1">
    <source>
        <dbReference type="PIRSR" id="PIRSR640255-1"/>
    </source>
</evidence>
<dbReference type="Gene3D" id="3.40.570.10">
    <property type="entry name" value="Extracellular Endonuclease, subunit A"/>
    <property type="match status" value="1"/>
</dbReference>
<dbReference type="InterPro" id="IPR040255">
    <property type="entry name" value="Non-specific_endonuclease"/>
</dbReference>
<dbReference type="GO" id="GO:0004519">
    <property type="term" value="F:endonuclease activity"/>
    <property type="evidence" value="ECO:0007669"/>
    <property type="project" value="UniProtKB-KW"/>
</dbReference>
<keyword evidence="2" id="KW-0479">Metal-binding</keyword>
<feature type="signal peptide" evidence="3">
    <location>
        <begin position="1"/>
        <end position="19"/>
    </location>
</feature>
<dbReference type="SUPFAM" id="SSF54060">
    <property type="entry name" value="His-Me finger endonucleases"/>
    <property type="match status" value="1"/>
</dbReference>
<dbReference type="InterPro" id="IPR044929">
    <property type="entry name" value="DNA/RNA_non-sp_Endonuclease_sf"/>
</dbReference>
<protein>
    <submittedName>
        <fullName evidence="6">DNA/RNA non-specific endonuclease</fullName>
    </submittedName>
</protein>
<sequence>MKKTLLAVLIAVIGSAAHAADNECGASYFGGQSPVITNAKLAQRTTPLCFSEFAVMFSGLSRTPLWSAEHLTADRVERAWRLPREDSFHAEPRLPSEDRSELRDFVRSGEDRGHLSPNEDFDTPEAQFESFSLANVIPQNADSNRKLWADIERSVRKLARKRGELYVITGPLFTGGTLQQLNGRVLVPVRLFKLVYDPRSGKGAAYVAANEPGYDYSTMSIAGLERISGISFFPGMSENQKNDPLTLPAPMKYHGAVDDSGVQDYRPRHGNTYREHDDSASMGSLAHAAARLLRY</sequence>
<dbReference type="SMART" id="SM00477">
    <property type="entry name" value="NUC"/>
    <property type="match status" value="1"/>
</dbReference>
<keyword evidence="3" id="KW-0732">Signal</keyword>
<feature type="domain" description="DNA/RNA non-specific endonuclease/pyrophosphatase/phosphodiesterase" evidence="5">
    <location>
        <begin position="49"/>
        <end position="239"/>
    </location>
</feature>
<evidence type="ECO:0000259" key="4">
    <source>
        <dbReference type="SMART" id="SM00477"/>
    </source>
</evidence>
<feature type="chain" id="PRO_5004743091" evidence="3">
    <location>
        <begin position="20"/>
        <end position="295"/>
    </location>
</feature>
<evidence type="ECO:0000256" key="3">
    <source>
        <dbReference type="SAM" id="SignalP"/>
    </source>
</evidence>
<dbReference type="InterPro" id="IPR044925">
    <property type="entry name" value="His-Me_finger_sf"/>
</dbReference>
<feature type="domain" description="ENPP1-3/EXOG-like endonuclease/phosphodiesterase" evidence="4">
    <location>
        <begin position="50"/>
        <end position="239"/>
    </location>
</feature>
<dbReference type="GO" id="GO:0046872">
    <property type="term" value="F:metal ion binding"/>
    <property type="evidence" value="ECO:0007669"/>
    <property type="project" value="UniProtKB-KW"/>
</dbReference>
<dbReference type="Pfam" id="PF01223">
    <property type="entry name" value="Endonuclease_NS"/>
    <property type="match status" value="1"/>
</dbReference>
<dbReference type="SMART" id="SM00892">
    <property type="entry name" value="Endonuclease_NS"/>
    <property type="match status" value="1"/>
</dbReference>
<dbReference type="PANTHER" id="PTHR13966:SF5">
    <property type="entry name" value="ENDONUCLEASE G, MITOCHONDRIAL"/>
    <property type="match status" value="1"/>
</dbReference>
<name>V5YML0_9BURK</name>
<keyword evidence="6" id="KW-0255">Endonuclease</keyword>
<proteinExistence type="predicted"/>
<dbReference type="RefSeq" id="WP_023842363.1">
    <property type="nucleotide sequence ID" value="NC_022995.1"/>
</dbReference>
<dbReference type="GO" id="GO:0016787">
    <property type="term" value="F:hydrolase activity"/>
    <property type="evidence" value="ECO:0007669"/>
    <property type="project" value="InterPro"/>
</dbReference>
<feature type="active site" description="Proton acceptor" evidence="1">
    <location>
        <position position="114"/>
    </location>
</feature>
<reference evidence="6" key="2">
    <citation type="submission" date="2024-06" db="EMBL/GenBank/DDBJ databases">
        <authorList>
            <person name="Sakai Y."/>
            <person name="Fujii T."/>
        </authorList>
    </citation>
    <scope>NUCLEOTIDE SEQUENCE</scope>
    <source>
        <strain evidence="6">M701</strain>
        <plasmid evidence="6">pM7012</plasmid>
    </source>
</reference>
<geneLocation type="plasmid" evidence="6">
    <name>pM7012</name>
</geneLocation>
<evidence type="ECO:0000313" key="6">
    <source>
        <dbReference type="EMBL" id="BAO18820.1"/>
    </source>
</evidence>
<evidence type="ECO:0000256" key="2">
    <source>
        <dbReference type="PIRSR" id="PIRSR640255-2"/>
    </source>
</evidence>
<feature type="binding site" evidence="2">
    <location>
        <position position="144"/>
    </location>
    <ligand>
        <name>Mg(2+)</name>
        <dbReference type="ChEBI" id="CHEBI:18420"/>
        <note>catalytic</note>
    </ligand>
</feature>
<dbReference type="AlphaFoldDB" id="V5YML0"/>
<reference evidence="6" key="1">
    <citation type="journal article" date="2014" name="Microbiology">
        <title>A 2,4-dichlorophenoxyacetic acid degradation plasmid pM7012 discloses distribution of an unclassified megaplasmid group across bacterial species.</title>
        <authorList>
            <person name="Sakai Y."/>
            <person name="Ogawa N."/>
            <person name="Shimomura Y."/>
            <person name="Fujii T."/>
        </authorList>
    </citation>
    <scope>NUCLEOTIDE SEQUENCE</scope>
    <source>
        <strain evidence="6">M701</strain>
    </source>
</reference>
<dbReference type="InterPro" id="IPR001604">
    <property type="entry name" value="Endo_G_ENPP1-like_dom"/>
</dbReference>
<dbReference type="GO" id="GO:0003676">
    <property type="term" value="F:nucleic acid binding"/>
    <property type="evidence" value="ECO:0007669"/>
    <property type="project" value="InterPro"/>
</dbReference>
<keyword evidence="6" id="KW-0378">Hydrolase</keyword>
<accession>V5YML0</accession>
<organism evidence="6">
    <name type="scientific">Burkholderia sp. M701</name>
    <dbReference type="NCBI Taxonomy" id="326454"/>
    <lineage>
        <taxon>Bacteria</taxon>
        <taxon>Pseudomonadati</taxon>
        <taxon>Pseudomonadota</taxon>
        <taxon>Betaproteobacteria</taxon>
        <taxon>Burkholderiales</taxon>
        <taxon>Burkholderiaceae</taxon>
        <taxon>Burkholderia</taxon>
    </lineage>
</organism>
<keyword evidence="6" id="KW-0540">Nuclease</keyword>
<evidence type="ECO:0000259" key="5">
    <source>
        <dbReference type="SMART" id="SM00892"/>
    </source>
</evidence>
<dbReference type="EMBL" id="AB853026">
    <property type="protein sequence ID" value="BAO18820.1"/>
    <property type="molecule type" value="Genomic_DNA"/>
</dbReference>
<keyword evidence="6" id="KW-0614">Plasmid</keyword>
<dbReference type="PANTHER" id="PTHR13966">
    <property type="entry name" value="ENDONUCLEASE RELATED"/>
    <property type="match status" value="1"/>
</dbReference>
<dbReference type="InterPro" id="IPR020821">
    <property type="entry name" value="ENPP1-3/EXOG-like_nuc-like"/>
</dbReference>